<organism evidence="11 12">
    <name type="scientific">Acorus calamus</name>
    <name type="common">Sweet flag</name>
    <dbReference type="NCBI Taxonomy" id="4465"/>
    <lineage>
        <taxon>Eukaryota</taxon>
        <taxon>Viridiplantae</taxon>
        <taxon>Streptophyta</taxon>
        <taxon>Embryophyta</taxon>
        <taxon>Tracheophyta</taxon>
        <taxon>Spermatophyta</taxon>
        <taxon>Magnoliopsida</taxon>
        <taxon>Liliopsida</taxon>
        <taxon>Acoraceae</taxon>
        <taxon>Acorus</taxon>
    </lineage>
</organism>
<dbReference type="CDD" id="cd14798">
    <property type="entry name" value="RX-CC_like"/>
    <property type="match status" value="1"/>
</dbReference>
<keyword evidence="4" id="KW-0547">Nucleotide-binding</keyword>
<dbReference type="InterPro" id="IPR042197">
    <property type="entry name" value="Apaf_helical"/>
</dbReference>
<dbReference type="FunFam" id="3.40.50.300:FF:001091">
    <property type="entry name" value="Probable disease resistance protein At1g61300"/>
    <property type="match status" value="1"/>
</dbReference>
<evidence type="ECO:0000259" key="7">
    <source>
        <dbReference type="Pfam" id="PF00931"/>
    </source>
</evidence>
<evidence type="ECO:0000256" key="1">
    <source>
        <dbReference type="ARBA" id="ARBA00008894"/>
    </source>
</evidence>
<reference evidence="11" key="1">
    <citation type="journal article" date="2023" name="Nat. Commun.">
        <title>Diploid and tetraploid genomes of Acorus and the evolution of monocots.</title>
        <authorList>
            <person name="Ma L."/>
            <person name="Liu K.W."/>
            <person name="Li Z."/>
            <person name="Hsiao Y.Y."/>
            <person name="Qi Y."/>
            <person name="Fu T."/>
            <person name="Tang G.D."/>
            <person name="Zhang D."/>
            <person name="Sun W.H."/>
            <person name="Liu D.K."/>
            <person name="Li Y."/>
            <person name="Chen G.Z."/>
            <person name="Liu X.D."/>
            <person name="Liao X.Y."/>
            <person name="Jiang Y.T."/>
            <person name="Yu X."/>
            <person name="Hao Y."/>
            <person name="Huang J."/>
            <person name="Zhao X.W."/>
            <person name="Ke S."/>
            <person name="Chen Y.Y."/>
            <person name="Wu W.L."/>
            <person name="Hsu J.L."/>
            <person name="Lin Y.F."/>
            <person name="Huang M.D."/>
            <person name="Li C.Y."/>
            <person name="Huang L."/>
            <person name="Wang Z.W."/>
            <person name="Zhao X."/>
            <person name="Zhong W.Y."/>
            <person name="Peng D.H."/>
            <person name="Ahmad S."/>
            <person name="Lan S."/>
            <person name="Zhang J.S."/>
            <person name="Tsai W.C."/>
            <person name="Van de Peer Y."/>
            <person name="Liu Z.J."/>
        </authorList>
    </citation>
    <scope>NUCLEOTIDE SEQUENCE</scope>
    <source>
        <strain evidence="11">CP</strain>
    </source>
</reference>
<accession>A0AAV9EUM2</accession>
<dbReference type="GO" id="GO:0043531">
    <property type="term" value="F:ADP binding"/>
    <property type="evidence" value="ECO:0007669"/>
    <property type="project" value="InterPro"/>
</dbReference>
<dbReference type="GO" id="GO:0042742">
    <property type="term" value="P:defense response to bacterium"/>
    <property type="evidence" value="ECO:0007669"/>
    <property type="project" value="UniProtKB-ARBA"/>
</dbReference>
<dbReference type="EMBL" id="JAUJYO010000005">
    <property type="protein sequence ID" value="KAK1317074.1"/>
    <property type="molecule type" value="Genomic_DNA"/>
</dbReference>
<dbReference type="SUPFAM" id="SSF52540">
    <property type="entry name" value="P-loop containing nucleoside triphosphate hydrolases"/>
    <property type="match status" value="1"/>
</dbReference>
<keyword evidence="2" id="KW-0433">Leucine-rich repeat</keyword>
<dbReference type="SUPFAM" id="SSF52058">
    <property type="entry name" value="L domain-like"/>
    <property type="match status" value="1"/>
</dbReference>
<dbReference type="Pfam" id="PF18052">
    <property type="entry name" value="Rx_N"/>
    <property type="match status" value="1"/>
</dbReference>
<dbReference type="GO" id="GO:0005524">
    <property type="term" value="F:ATP binding"/>
    <property type="evidence" value="ECO:0007669"/>
    <property type="project" value="UniProtKB-KW"/>
</dbReference>
<dbReference type="InterPro" id="IPR038005">
    <property type="entry name" value="RX-like_CC"/>
</dbReference>
<dbReference type="Gene3D" id="1.10.8.430">
    <property type="entry name" value="Helical domain of apoptotic protease-activating factors"/>
    <property type="match status" value="1"/>
</dbReference>
<keyword evidence="12" id="KW-1185">Reference proteome</keyword>
<dbReference type="InterPro" id="IPR036388">
    <property type="entry name" value="WH-like_DNA-bd_sf"/>
</dbReference>
<dbReference type="InterPro" id="IPR055414">
    <property type="entry name" value="LRR_R13L4/SHOC2-like"/>
</dbReference>
<proteinExistence type="inferred from homology"/>
<feature type="domain" description="NB-ARC" evidence="7">
    <location>
        <begin position="198"/>
        <end position="381"/>
    </location>
</feature>
<comment type="caution">
    <text evidence="11">The sequence shown here is derived from an EMBL/GenBank/DDBJ whole genome shotgun (WGS) entry which is preliminary data.</text>
</comment>
<dbReference type="PRINTS" id="PR00364">
    <property type="entry name" value="DISEASERSIST"/>
</dbReference>
<dbReference type="Gene3D" id="1.20.5.4130">
    <property type="match status" value="1"/>
</dbReference>
<reference evidence="11" key="2">
    <citation type="submission" date="2023-06" db="EMBL/GenBank/DDBJ databases">
        <authorList>
            <person name="Ma L."/>
            <person name="Liu K.-W."/>
            <person name="Li Z."/>
            <person name="Hsiao Y.-Y."/>
            <person name="Qi Y."/>
            <person name="Fu T."/>
            <person name="Tang G."/>
            <person name="Zhang D."/>
            <person name="Sun W.-H."/>
            <person name="Liu D.-K."/>
            <person name="Li Y."/>
            <person name="Chen G.-Z."/>
            <person name="Liu X.-D."/>
            <person name="Liao X.-Y."/>
            <person name="Jiang Y.-T."/>
            <person name="Yu X."/>
            <person name="Hao Y."/>
            <person name="Huang J."/>
            <person name="Zhao X.-W."/>
            <person name="Ke S."/>
            <person name="Chen Y.-Y."/>
            <person name="Wu W.-L."/>
            <person name="Hsu J.-L."/>
            <person name="Lin Y.-F."/>
            <person name="Huang M.-D."/>
            <person name="Li C.-Y."/>
            <person name="Huang L."/>
            <person name="Wang Z.-W."/>
            <person name="Zhao X."/>
            <person name="Zhong W.-Y."/>
            <person name="Peng D.-H."/>
            <person name="Ahmad S."/>
            <person name="Lan S."/>
            <person name="Zhang J.-S."/>
            <person name="Tsai W.-C."/>
            <person name="Van De Peer Y."/>
            <person name="Liu Z.-J."/>
        </authorList>
    </citation>
    <scope>NUCLEOTIDE SEQUENCE</scope>
    <source>
        <strain evidence="11">CP</strain>
        <tissue evidence="11">Leaves</tissue>
    </source>
</reference>
<dbReference type="Proteomes" id="UP001180020">
    <property type="component" value="Unassembled WGS sequence"/>
</dbReference>
<dbReference type="InterPro" id="IPR041118">
    <property type="entry name" value="Rx_N"/>
</dbReference>
<comment type="similarity">
    <text evidence="1">Belongs to the disease resistance NB-LRR family.</text>
</comment>
<dbReference type="InterPro" id="IPR058922">
    <property type="entry name" value="WHD_DRP"/>
</dbReference>
<protein>
    <submittedName>
        <fullName evidence="11">Disease resistance RPP13-like protein 1</fullName>
    </submittedName>
</protein>
<dbReference type="Pfam" id="PF23598">
    <property type="entry name" value="LRR_14"/>
    <property type="match status" value="1"/>
</dbReference>
<evidence type="ECO:0000259" key="10">
    <source>
        <dbReference type="Pfam" id="PF23598"/>
    </source>
</evidence>
<dbReference type="GO" id="GO:0002758">
    <property type="term" value="P:innate immune response-activating signaling pathway"/>
    <property type="evidence" value="ECO:0007669"/>
    <property type="project" value="UniProtKB-ARBA"/>
</dbReference>
<dbReference type="GO" id="GO:0009626">
    <property type="term" value="P:plant-type hypersensitive response"/>
    <property type="evidence" value="ECO:0007669"/>
    <property type="project" value="UniProtKB-ARBA"/>
</dbReference>
<evidence type="ECO:0000256" key="6">
    <source>
        <dbReference type="ARBA" id="ARBA00022840"/>
    </source>
</evidence>
<keyword evidence="5" id="KW-0611">Plant defense</keyword>
<dbReference type="FunFam" id="1.10.10.10:FF:000322">
    <property type="entry name" value="Probable disease resistance protein At1g63360"/>
    <property type="match status" value="1"/>
</dbReference>
<dbReference type="Gene3D" id="1.10.10.10">
    <property type="entry name" value="Winged helix-like DNA-binding domain superfamily/Winged helix DNA-binding domain"/>
    <property type="match status" value="1"/>
</dbReference>
<evidence type="ECO:0000256" key="2">
    <source>
        <dbReference type="ARBA" id="ARBA00022614"/>
    </source>
</evidence>
<dbReference type="Gene3D" id="3.40.50.300">
    <property type="entry name" value="P-loop containing nucleotide triphosphate hydrolases"/>
    <property type="match status" value="1"/>
</dbReference>
<feature type="domain" description="Disease resistance N-terminal" evidence="8">
    <location>
        <begin position="11"/>
        <end position="89"/>
    </location>
</feature>
<dbReference type="PANTHER" id="PTHR36766">
    <property type="entry name" value="PLANT BROAD-SPECTRUM MILDEW RESISTANCE PROTEIN RPW8"/>
    <property type="match status" value="1"/>
</dbReference>
<dbReference type="PANTHER" id="PTHR36766:SF70">
    <property type="entry name" value="DISEASE RESISTANCE PROTEIN RGA4"/>
    <property type="match status" value="1"/>
</dbReference>
<evidence type="ECO:0000313" key="12">
    <source>
        <dbReference type="Proteomes" id="UP001180020"/>
    </source>
</evidence>
<evidence type="ECO:0000256" key="5">
    <source>
        <dbReference type="ARBA" id="ARBA00022821"/>
    </source>
</evidence>
<dbReference type="Pfam" id="PF00931">
    <property type="entry name" value="NB-ARC"/>
    <property type="match status" value="1"/>
</dbReference>
<dbReference type="InterPro" id="IPR027417">
    <property type="entry name" value="P-loop_NTPase"/>
</dbReference>
<dbReference type="AlphaFoldDB" id="A0AAV9EUM2"/>
<dbReference type="Pfam" id="PF23559">
    <property type="entry name" value="WHD_DRP"/>
    <property type="match status" value="1"/>
</dbReference>
<dbReference type="Gene3D" id="3.80.10.10">
    <property type="entry name" value="Ribonuclease Inhibitor"/>
    <property type="match status" value="1"/>
</dbReference>
<feature type="domain" description="Disease resistance R13L4/SHOC-2-like LRR" evidence="10">
    <location>
        <begin position="586"/>
        <end position="904"/>
    </location>
</feature>
<dbReference type="InterPro" id="IPR032675">
    <property type="entry name" value="LRR_dom_sf"/>
</dbReference>
<sequence length="911" mass="104495">MIIPSVFTDEILKKLVELVEQEWVLLWGVKDELMKLKDKLSKIKNVLQDAENKEFQDHAVRDWLIELKDTMYDIEDIMDDCSFAIHVNNTSSTAKPKSSPSCFCSTTPFKKCKRIISKKMSAFYKKGKGVAHRHEIGKRIEKINVRLEEIHKDRQRLQLVQTVRIEGSPLSLQTATSAFHRPETTSWFIESEVFGINEDADRLVQSLTKPNKEEGGRVFAIVGMGGIGKTTLAQKVYNKDLIKSHFEKMAWVCVSQVFDEIKVLKQLVESARDKNQSEEDKPSSVGSRKCLEALSKDQLYNNLKTLLGGKRILLVLDDLWSNQVWEECLRVPFHCFCNQDSRVLITTRNGEIARQMGAVYTHQMELLSDNDGFSLLCKVVSGGRDSMEIDQSMKDVGMKIVEKCKGLPLAIRAIGGILNKRKVTESAWKLVLSSAMWSNPSLEVETVLQFSYLDLPPYLKPCFLYCTLFPEDYKITRTKLSRMWIAEGFVKAEGELLMEDLADSYYEELITRSLLQVVHVSTIGCSIVEDIVCQMHDLVRERAISIAQGKHIYCHLQGSKVLSQKPRRSSTIAGVESVKGLKYIPLRSLLGFDKTSREIPQDLFGKLRYLRVLDLSMIFIEQLPDSIGKLVQLRYLDLSFSKIVELPDSLCNLQYLQTLNLTALVIFSVKLPNCLRRLQELRHLNVQKMHLLDEDHDVIVPAGIGELVHLQTLNRFTIHDNSNKDDEGGCSNIHELGSLSRLKILKIFGLNMIQSGAEAKKAKIKDKARLRTLELWWDRRDNQLEYESRPDVGEMKRVVEVFEELCPPPSLQELYVNGFYAQELPSWMRLPSYSLQNLVYLRLNFIWYLEQLPSLGHLPNLERLHISKNEKIVNIGPKFMFGEGWRRGGVGISRFPKLDTLSFRWMLGWEE</sequence>
<feature type="domain" description="Disease resistance protein winged helix" evidence="9">
    <location>
        <begin position="468"/>
        <end position="541"/>
    </location>
</feature>
<dbReference type="InterPro" id="IPR002182">
    <property type="entry name" value="NB-ARC"/>
</dbReference>
<evidence type="ECO:0000256" key="3">
    <source>
        <dbReference type="ARBA" id="ARBA00022737"/>
    </source>
</evidence>
<evidence type="ECO:0000313" key="11">
    <source>
        <dbReference type="EMBL" id="KAK1317074.1"/>
    </source>
</evidence>
<evidence type="ECO:0000259" key="9">
    <source>
        <dbReference type="Pfam" id="PF23559"/>
    </source>
</evidence>
<keyword evidence="6" id="KW-0067">ATP-binding</keyword>
<keyword evidence="3" id="KW-0677">Repeat</keyword>
<gene>
    <name evidence="11" type="primary">RPPL1</name>
    <name evidence="11" type="ORF">QJS10_CPA05g01784</name>
</gene>
<evidence type="ECO:0000259" key="8">
    <source>
        <dbReference type="Pfam" id="PF18052"/>
    </source>
</evidence>
<evidence type="ECO:0000256" key="4">
    <source>
        <dbReference type="ARBA" id="ARBA00022741"/>
    </source>
</evidence>
<name>A0AAV9EUM2_ACOCL</name>